<evidence type="ECO:0000259" key="9">
    <source>
        <dbReference type="Pfam" id="PF00361"/>
    </source>
</evidence>
<sequence length="261" mass="29546">MESSILTLLIFIPVAGAILMLPFAMLYGKENAHFYKWIAVIATGIQLALALILYQNYDPALSITESPFTVQVDWIKHFNIQYFIGVDGLSMPMVLLTALLSFICIIASWNIDQQKLGYFSLFLLLDAGMMGVFLSMDFFLFYIFWEVMLLPMYFLIGVWGGPQRMYAAIKFFLYTLFGSVFMLLALLALYFYSDPHTFSLITLIQTAGSIDAEMWGFSVKYLIWISLFIGFAIKVPIVPFHTWLPLAHVEAPTAISVILAG</sequence>
<evidence type="ECO:0000256" key="7">
    <source>
        <dbReference type="ARBA" id="ARBA00023136"/>
    </source>
</evidence>
<evidence type="ECO:0000256" key="6">
    <source>
        <dbReference type="ARBA" id="ARBA00023027"/>
    </source>
</evidence>
<feature type="transmembrane region" description="Helical" evidence="8">
    <location>
        <begin position="171"/>
        <end position="192"/>
    </location>
</feature>
<feature type="transmembrane region" description="Helical" evidence="8">
    <location>
        <begin position="34"/>
        <end position="54"/>
    </location>
</feature>
<feature type="transmembrane region" description="Helical" evidence="8">
    <location>
        <begin position="6"/>
        <end position="27"/>
    </location>
</feature>
<dbReference type="NCBIfam" id="TIGR01972">
    <property type="entry name" value="NDH_I_M"/>
    <property type="match status" value="1"/>
</dbReference>
<proteinExistence type="inferred from homology"/>
<name>A0A382Y239_9ZZZZ</name>
<dbReference type="InterPro" id="IPR003918">
    <property type="entry name" value="NADH_UbQ_OxRdtase"/>
</dbReference>
<accession>A0A382Y239</accession>
<dbReference type="InterPro" id="IPR000260">
    <property type="entry name" value="NADH4_N"/>
</dbReference>
<keyword evidence="6" id="KW-0520">NAD</keyword>
<evidence type="ECO:0000256" key="8">
    <source>
        <dbReference type="SAM" id="Phobius"/>
    </source>
</evidence>
<dbReference type="EMBL" id="UINC01172328">
    <property type="protein sequence ID" value="SVD77346.1"/>
    <property type="molecule type" value="Genomic_DNA"/>
</dbReference>
<feature type="transmembrane region" description="Helical" evidence="8">
    <location>
        <begin position="116"/>
        <end position="133"/>
    </location>
</feature>
<dbReference type="InterPro" id="IPR001750">
    <property type="entry name" value="ND/Mrp_TM"/>
</dbReference>
<organism evidence="11">
    <name type="scientific">marine metagenome</name>
    <dbReference type="NCBI Taxonomy" id="408172"/>
    <lineage>
        <taxon>unclassified sequences</taxon>
        <taxon>metagenomes</taxon>
        <taxon>ecological metagenomes</taxon>
    </lineage>
</organism>
<dbReference type="PANTHER" id="PTHR43507">
    <property type="entry name" value="NADH-UBIQUINONE OXIDOREDUCTASE CHAIN 4"/>
    <property type="match status" value="1"/>
</dbReference>
<evidence type="ECO:0000256" key="4">
    <source>
        <dbReference type="ARBA" id="ARBA00022967"/>
    </source>
</evidence>
<dbReference type="AlphaFoldDB" id="A0A382Y239"/>
<dbReference type="GO" id="GO:0048039">
    <property type="term" value="F:ubiquinone binding"/>
    <property type="evidence" value="ECO:0007669"/>
    <property type="project" value="TreeGrafter"/>
</dbReference>
<comment type="similarity">
    <text evidence="2">Belongs to the complex I subunit 4 family.</text>
</comment>
<dbReference type="GO" id="GO:0042773">
    <property type="term" value="P:ATP synthesis coupled electron transport"/>
    <property type="evidence" value="ECO:0007669"/>
    <property type="project" value="InterPro"/>
</dbReference>
<evidence type="ECO:0000256" key="3">
    <source>
        <dbReference type="ARBA" id="ARBA00022692"/>
    </source>
</evidence>
<feature type="transmembrane region" description="Helical" evidence="8">
    <location>
        <begin position="89"/>
        <end position="109"/>
    </location>
</feature>
<feature type="transmembrane region" description="Helical" evidence="8">
    <location>
        <begin position="139"/>
        <end position="159"/>
    </location>
</feature>
<dbReference type="Pfam" id="PF00361">
    <property type="entry name" value="Proton_antipo_M"/>
    <property type="match status" value="1"/>
</dbReference>
<protein>
    <submittedName>
        <fullName evidence="11">Uncharacterized protein</fullName>
    </submittedName>
</protein>
<feature type="non-terminal residue" evidence="11">
    <location>
        <position position="261"/>
    </location>
</feature>
<dbReference type="InterPro" id="IPR010227">
    <property type="entry name" value="NADH_Q_OxRdtase_chainM/4"/>
</dbReference>
<dbReference type="Pfam" id="PF01059">
    <property type="entry name" value="Oxidored_q5_N"/>
    <property type="match status" value="1"/>
</dbReference>
<keyword evidence="5 8" id="KW-1133">Transmembrane helix</keyword>
<comment type="subcellular location">
    <subcellularLocation>
        <location evidence="1">Membrane</location>
        <topology evidence="1">Multi-pass membrane protein</topology>
    </subcellularLocation>
</comment>
<feature type="domain" description="NADH:quinone oxidoreductase/Mrp antiporter transmembrane" evidence="9">
    <location>
        <begin position="135"/>
        <end position="261"/>
    </location>
</feature>
<evidence type="ECO:0000313" key="11">
    <source>
        <dbReference type="EMBL" id="SVD77346.1"/>
    </source>
</evidence>
<evidence type="ECO:0000256" key="5">
    <source>
        <dbReference type="ARBA" id="ARBA00022989"/>
    </source>
</evidence>
<dbReference type="GO" id="GO:0015990">
    <property type="term" value="P:electron transport coupled proton transport"/>
    <property type="evidence" value="ECO:0007669"/>
    <property type="project" value="TreeGrafter"/>
</dbReference>
<dbReference type="GO" id="GO:0003954">
    <property type="term" value="F:NADH dehydrogenase activity"/>
    <property type="evidence" value="ECO:0007669"/>
    <property type="project" value="TreeGrafter"/>
</dbReference>
<dbReference type="GO" id="GO:0008137">
    <property type="term" value="F:NADH dehydrogenase (ubiquinone) activity"/>
    <property type="evidence" value="ECO:0007669"/>
    <property type="project" value="InterPro"/>
</dbReference>
<reference evidence="11" key="1">
    <citation type="submission" date="2018-05" db="EMBL/GenBank/DDBJ databases">
        <authorList>
            <person name="Lanie J.A."/>
            <person name="Ng W.-L."/>
            <person name="Kazmierczak K.M."/>
            <person name="Andrzejewski T.M."/>
            <person name="Davidsen T.M."/>
            <person name="Wayne K.J."/>
            <person name="Tettelin H."/>
            <person name="Glass J.I."/>
            <person name="Rusch D."/>
            <person name="Podicherti R."/>
            <person name="Tsui H.-C.T."/>
            <person name="Winkler M.E."/>
        </authorList>
    </citation>
    <scope>NUCLEOTIDE SEQUENCE</scope>
</reference>
<dbReference type="PRINTS" id="PR01437">
    <property type="entry name" value="NUOXDRDTASE4"/>
</dbReference>
<gene>
    <name evidence="11" type="ORF">METZ01_LOCUS430200</name>
</gene>
<evidence type="ECO:0000259" key="10">
    <source>
        <dbReference type="Pfam" id="PF01059"/>
    </source>
</evidence>
<evidence type="ECO:0000256" key="2">
    <source>
        <dbReference type="ARBA" id="ARBA00009025"/>
    </source>
</evidence>
<feature type="domain" description="NADH:ubiquinone oxidoreductase chain 4 N-terminal" evidence="10">
    <location>
        <begin position="74"/>
        <end position="125"/>
    </location>
</feature>
<feature type="transmembrane region" description="Helical" evidence="8">
    <location>
        <begin position="221"/>
        <end position="240"/>
    </location>
</feature>
<evidence type="ECO:0000256" key="1">
    <source>
        <dbReference type="ARBA" id="ARBA00004141"/>
    </source>
</evidence>
<keyword evidence="4" id="KW-1278">Translocase</keyword>
<dbReference type="GO" id="GO:0016020">
    <property type="term" value="C:membrane"/>
    <property type="evidence" value="ECO:0007669"/>
    <property type="project" value="UniProtKB-SubCell"/>
</dbReference>
<keyword evidence="7 8" id="KW-0472">Membrane</keyword>
<keyword evidence="3 8" id="KW-0812">Transmembrane</keyword>
<dbReference type="PANTHER" id="PTHR43507:SF1">
    <property type="entry name" value="NADH-UBIQUINONE OXIDOREDUCTASE CHAIN 4"/>
    <property type="match status" value="1"/>
</dbReference>